<dbReference type="EC" id="3.1.3.5" evidence="3"/>
<dbReference type="InterPro" id="IPR030048">
    <property type="entry name" value="SurE"/>
</dbReference>
<name>A0A1I0ARX9_9GAMM</name>
<organism evidence="7 8">
    <name type="scientific">Thorsellia anophelis DSM 18579</name>
    <dbReference type="NCBI Taxonomy" id="1123402"/>
    <lineage>
        <taxon>Bacteria</taxon>
        <taxon>Pseudomonadati</taxon>
        <taxon>Pseudomonadota</taxon>
        <taxon>Gammaproteobacteria</taxon>
        <taxon>Enterobacterales</taxon>
        <taxon>Thorselliaceae</taxon>
        <taxon>Thorsellia</taxon>
    </lineage>
</organism>
<evidence type="ECO:0000256" key="4">
    <source>
        <dbReference type="ARBA" id="ARBA00022723"/>
    </source>
</evidence>
<keyword evidence="4" id="KW-0479">Metal-binding</keyword>
<evidence type="ECO:0000313" key="7">
    <source>
        <dbReference type="EMBL" id="SES97125.1"/>
    </source>
</evidence>
<dbReference type="AlphaFoldDB" id="A0A1I0ARX9"/>
<keyword evidence="5" id="KW-0378">Hydrolase</keyword>
<dbReference type="OrthoDB" id="9780815at2"/>
<sequence>MQLKQLAVMVSGVILTQVSLSAGALNIVLSNDDGYTSNLKAIYAKLTEDGHNVIASVPCQNQSGKGGSINFSDTLTTLTEACLNDAAPAGAPAFGEVNGEENIYYVNGTPIMSLMYGLDVVAPQVWGANPKIDLVISGANEGQNVGSIVNSSGTVGNAQFALSRGIPAVAISADANTTNNDELAAEVALLTSKIIKDLESKVDSQGRLLPEGYGLNINYPMFEAGDRALELPWKVTQFGTFNAYNLKFTVNQNGSANIGFDISSTATEDQANDESVAYQKGFVTFTMMQHGFEGNAAAKEWLKVYMNDVSSKTDAQ</sequence>
<reference evidence="8" key="1">
    <citation type="submission" date="2016-10" db="EMBL/GenBank/DDBJ databases">
        <authorList>
            <person name="Varghese N."/>
            <person name="Submissions S."/>
        </authorList>
    </citation>
    <scope>NUCLEOTIDE SEQUENCE [LARGE SCALE GENOMIC DNA]</scope>
    <source>
        <strain evidence="8">DSM 18579</strain>
    </source>
</reference>
<evidence type="ECO:0000256" key="3">
    <source>
        <dbReference type="ARBA" id="ARBA00012643"/>
    </source>
</evidence>
<protein>
    <recommendedName>
        <fullName evidence="3">5'-nucleotidase</fullName>
        <ecNumber evidence="3">3.1.3.5</ecNumber>
    </recommendedName>
</protein>
<comment type="similarity">
    <text evidence="2">Belongs to the SurE nucleotidase family.</text>
</comment>
<evidence type="ECO:0000256" key="5">
    <source>
        <dbReference type="ARBA" id="ARBA00022801"/>
    </source>
</evidence>
<dbReference type="RefSeq" id="WP_093318355.1">
    <property type="nucleotide sequence ID" value="NZ_FOHV01000006.1"/>
</dbReference>
<dbReference type="GO" id="GO:0008253">
    <property type="term" value="F:5'-nucleotidase activity"/>
    <property type="evidence" value="ECO:0007669"/>
    <property type="project" value="UniProtKB-EC"/>
</dbReference>
<evidence type="ECO:0000313" key="8">
    <source>
        <dbReference type="Proteomes" id="UP000242642"/>
    </source>
</evidence>
<dbReference type="PANTHER" id="PTHR30457:SF0">
    <property type="entry name" value="PHOSPHATASE, PUTATIVE (AFU_ORTHOLOGUE AFUA_4G01070)-RELATED"/>
    <property type="match status" value="1"/>
</dbReference>
<evidence type="ECO:0000259" key="6">
    <source>
        <dbReference type="Pfam" id="PF01975"/>
    </source>
</evidence>
<accession>A0A1I0ARX9</accession>
<dbReference type="Pfam" id="PF01975">
    <property type="entry name" value="SurE"/>
    <property type="match status" value="1"/>
</dbReference>
<evidence type="ECO:0000256" key="2">
    <source>
        <dbReference type="ARBA" id="ARBA00011062"/>
    </source>
</evidence>
<gene>
    <name evidence="7" type="ORF">SAMN02583745_01037</name>
</gene>
<dbReference type="EMBL" id="FOHV01000006">
    <property type="protein sequence ID" value="SES97125.1"/>
    <property type="molecule type" value="Genomic_DNA"/>
</dbReference>
<comment type="catalytic activity">
    <reaction evidence="1">
        <text>a ribonucleoside 5'-phosphate + H2O = a ribonucleoside + phosphate</text>
        <dbReference type="Rhea" id="RHEA:12484"/>
        <dbReference type="ChEBI" id="CHEBI:15377"/>
        <dbReference type="ChEBI" id="CHEBI:18254"/>
        <dbReference type="ChEBI" id="CHEBI:43474"/>
        <dbReference type="ChEBI" id="CHEBI:58043"/>
        <dbReference type="EC" id="3.1.3.5"/>
    </reaction>
</comment>
<dbReference type="InterPro" id="IPR036523">
    <property type="entry name" value="SurE-like_sf"/>
</dbReference>
<keyword evidence="8" id="KW-1185">Reference proteome</keyword>
<dbReference type="SUPFAM" id="SSF64167">
    <property type="entry name" value="SurE-like"/>
    <property type="match status" value="1"/>
</dbReference>
<dbReference type="InterPro" id="IPR002828">
    <property type="entry name" value="SurE-like_Pase/nucleotidase"/>
</dbReference>
<evidence type="ECO:0000256" key="1">
    <source>
        <dbReference type="ARBA" id="ARBA00000815"/>
    </source>
</evidence>
<dbReference type="STRING" id="1123402.SAMN02583745_01037"/>
<dbReference type="GO" id="GO:0046872">
    <property type="term" value="F:metal ion binding"/>
    <property type="evidence" value="ECO:0007669"/>
    <property type="project" value="UniProtKB-KW"/>
</dbReference>
<feature type="domain" description="Survival protein SurE-like phosphatase/nucleotidase" evidence="6">
    <location>
        <begin position="27"/>
        <end position="225"/>
    </location>
</feature>
<proteinExistence type="inferred from homology"/>
<dbReference type="PANTHER" id="PTHR30457">
    <property type="entry name" value="5'-NUCLEOTIDASE SURE"/>
    <property type="match status" value="1"/>
</dbReference>
<dbReference type="Proteomes" id="UP000242642">
    <property type="component" value="Unassembled WGS sequence"/>
</dbReference>
<dbReference type="Gene3D" id="3.40.1210.10">
    <property type="entry name" value="Survival protein SurE-like phosphatase/nucleotidase"/>
    <property type="match status" value="1"/>
</dbReference>